<evidence type="ECO:0000313" key="4">
    <source>
        <dbReference type="EMBL" id="MBD0424733.1"/>
    </source>
</evidence>
<keyword evidence="2" id="KW-0067">ATP-binding</keyword>
<evidence type="ECO:0000259" key="3">
    <source>
        <dbReference type="PROSITE" id="PS50043"/>
    </source>
</evidence>
<dbReference type="InterPro" id="IPR016032">
    <property type="entry name" value="Sig_transdc_resp-reg_C-effctor"/>
</dbReference>
<dbReference type="CDD" id="cd06170">
    <property type="entry name" value="LuxR_C_like"/>
    <property type="match status" value="1"/>
</dbReference>
<dbReference type="GO" id="GO:0006355">
    <property type="term" value="P:regulation of DNA-templated transcription"/>
    <property type="evidence" value="ECO:0007669"/>
    <property type="project" value="InterPro"/>
</dbReference>
<dbReference type="GO" id="GO:0003677">
    <property type="term" value="F:DNA binding"/>
    <property type="evidence" value="ECO:0007669"/>
    <property type="project" value="InterPro"/>
</dbReference>
<dbReference type="Gene3D" id="1.25.40.10">
    <property type="entry name" value="Tetratricopeptide repeat domain"/>
    <property type="match status" value="1"/>
</dbReference>
<dbReference type="GO" id="GO:0005524">
    <property type="term" value="F:ATP binding"/>
    <property type="evidence" value="ECO:0007669"/>
    <property type="project" value="UniProtKB-KW"/>
</dbReference>
<dbReference type="Pfam" id="PF13191">
    <property type="entry name" value="AAA_16"/>
    <property type="match status" value="1"/>
</dbReference>
<accession>A0A926QV18</accession>
<proteinExistence type="predicted"/>
<dbReference type="PROSITE" id="PS50043">
    <property type="entry name" value="HTH_LUXR_2"/>
    <property type="match status" value="1"/>
</dbReference>
<gene>
    <name evidence="4" type="ORF">H0H10_37150</name>
</gene>
<dbReference type="InterPro" id="IPR000792">
    <property type="entry name" value="Tscrpt_reg_LuxR_C"/>
</dbReference>
<dbReference type="SUPFAM" id="SSF48452">
    <property type="entry name" value="TPR-like"/>
    <property type="match status" value="1"/>
</dbReference>
<dbReference type="EMBL" id="JACVQF010000235">
    <property type="protein sequence ID" value="MBD0424733.1"/>
    <property type="molecule type" value="Genomic_DNA"/>
</dbReference>
<dbReference type="GO" id="GO:0004016">
    <property type="term" value="F:adenylate cyclase activity"/>
    <property type="evidence" value="ECO:0007669"/>
    <property type="project" value="TreeGrafter"/>
</dbReference>
<evidence type="ECO:0000256" key="1">
    <source>
        <dbReference type="ARBA" id="ARBA00022741"/>
    </source>
</evidence>
<dbReference type="PANTHER" id="PTHR16305">
    <property type="entry name" value="TESTICULAR SOLUBLE ADENYLYL CYCLASE"/>
    <property type="match status" value="1"/>
</dbReference>
<keyword evidence="1" id="KW-0547">Nucleotide-binding</keyword>
<organism evidence="4 5">
    <name type="scientific">Streptomyces griseicoloratus</name>
    <dbReference type="NCBI Taxonomy" id="2752516"/>
    <lineage>
        <taxon>Bacteria</taxon>
        <taxon>Bacillati</taxon>
        <taxon>Actinomycetota</taxon>
        <taxon>Actinomycetes</taxon>
        <taxon>Kitasatosporales</taxon>
        <taxon>Streptomycetaceae</taxon>
        <taxon>Streptomyces</taxon>
    </lineage>
</organism>
<dbReference type="Proteomes" id="UP000621210">
    <property type="component" value="Unassembled WGS sequence"/>
</dbReference>
<reference evidence="4" key="1">
    <citation type="submission" date="2020-09" db="EMBL/GenBank/DDBJ databases">
        <title>Streptomyces grisecoloratus sp. nov., isolated from cotton soil.</title>
        <authorList>
            <person name="Xing L."/>
        </authorList>
    </citation>
    <scope>NUCLEOTIDE SEQUENCE</scope>
    <source>
        <strain evidence="4">TRM S81-3</strain>
    </source>
</reference>
<dbReference type="PANTHER" id="PTHR16305:SF35">
    <property type="entry name" value="TRANSCRIPTIONAL ACTIVATOR DOMAIN"/>
    <property type="match status" value="1"/>
</dbReference>
<keyword evidence="5" id="KW-1185">Reference proteome</keyword>
<reference evidence="4" key="2">
    <citation type="submission" date="2020-09" db="EMBL/GenBank/DDBJ databases">
        <authorList>
            <person name="Luo X."/>
        </authorList>
    </citation>
    <scope>NUCLEOTIDE SEQUENCE</scope>
    <source>
        <strain evidence="4">TRM S81-3</strain>
    </source>
</reference>
<evidence type="ECO:0000313" key="5">
    <source>
        <dbReference type="Proteomes" id="UP000621210"/>
    </source>
</evidence>
<dbReference type="InterPro" id="IPR041664">
    <property type="entry name" value="AAA_16"/>
</dbReference>
<dbReference type="AlphaFoldDB" id="A0A926QV18"/>
<dbReference type="InterPro" id="IPR036388">
    <property type="entry name" value="WH-like_DNA-bd_sf"/>
</dbReference>
<dbReference type="InterPro" id="IPR027417">
    <property type="entry name" value="P-loop_NTPase"/>
</dbReference>
<dbReference type="SUPFAM" id="SSF52540">
    <property type="entry name" value="P-loop containing nucleoside triphosphate hydrolases"/>
    <property type="match status" value="1"/>
</dbReference>
<dbReference type="GO" id="GO:0005737">
    <property type="term" value="C:cytoplasm"/>
    <property type="evidence" value="ECO:0007669"/>
    <property type="project" value="TreeGrafter"/>
</dbReference>
<feature type="domain" description="HTH luxR-type" evidence="3">
    <location>
        <begin position="851"/>
        <end position="916"/>
    </location>
</feature>
<protein>
    <submittedName>
        <fullName evidence="4">AAA family ATPase</fullName>
    </submittedName>
</protein>
<comment type="caution">
    <text evidence="4">The sequence shown here is derived from an EMBL/GenBank/DDBJ whole genome shotgun (WGS) entry which is preliminary data.</text>
</comment>
<dbReference type="InterPro" id="IPR011990">
    <property type="entry name" value="TPR-like_helical_dom_sf"/>
</dbReference>
<dbReference type="PRINTS" id="PR00038">
    <property type="entry name" value="HTHLUXR"/>
</dbReference>
<dbReference type="SUPFAM" id="SSF46894">
    <property type="entry name" value="C-terminal effector domain of the bipartite response regulators"/>
    <property type="match status" value="1"/>
</dbReference>
<name>A0A926QV18_9ACTN</name>
<dbReference type="SMART" id="SM00421">
    <property type="entry name" value="HTH_LUXR"/>
    <property type="match status" value="1"/>
</dbReference>
<sequence>MSVPGRGWECGQLDDLVGAVRGGASRALVLRGEPGAGKTTLLDYLVGRARGFRVVRVTGVQSEMELVFAGLHQLCRPMMHGIAGLPAVQRDAVKGALGLGSERAPDGTLVALGVLGLFSEVARDQPLLCVVDDAQWLDRASMQVLAFTARRLLAESVAVVFATRVTGDGLPGTSEPAGLPELPVEGLPDHDAQVLLRSVLPGPWDTRVLDRIVAEARGNPLALLELAKTSTPLELAGGYGLPSVRPVTDRIKATYVARVAGLPPQTRRLLLAAAADPTGAPALLWLVAEQLGIGIDASAPAVAAGLLTIDDRVRFFHPMVRSAVYWAASDEERRSTHRALARATDAAVDPDRRAWHAAHGASSPNEVVAAELERSAERARRRGGCAAAAAFMARAVELTPQSAHRQMRALAAARAAHEAGHPETTSKLLSIAEAGPLDERLRGEIDLMRARIAFARNRGREAPVLLLRAADRLARHDVALARDTYLEVIDATIFAGPHAYGREQCEAARAARCTPTPPTPRPTDLLLDGMALRITEGHAAAVPGLRLALRAFHEPSHCPEEGLRRLWLICLTAVGLWDQETLSHLAARYLHFVREAGRIATLPWALTMRCVVHVLDGELAEAASLAAEVQTVSDAVGTAAPLYAALFVAAWRGHEAECVDLSKRADEGAARRGEGLGPVVGGWARAMLYNSLGRYEEAAEAASTAGREYHQPEMGVPTWSLVEYIEATARGGAPGRALDALERLTEVTGPSGSDWALGIEARCRALLDEGAEAESQYLKAIDWLGRTGIRGELARAHLLYGEWLRRKRRRQAAREHLTTAHELFVRMSMEGFSQRAARELAATGENVRKHADQTGNELTAQEAQVVRLVREGLTNAEIASRLFISPRTVEWHVSKVFVKLGVTSRKQLRARTGRGTG</sequence>
<dbReference type="Pfam" id="PF00196">
    <property type="entry name" value="GerE"/>
    <property type="match status" value="1"/>
</dbReference>
<dbReference type="RefSeq" id="WP_188185606.1">
    <property type="nucleotide sequence ID" value="NZ_JACVQF010000235.1"/>
</dbReference>
<evidence type="ECO:0000256" key="2">
    <source>
        <dbReference type="ARBA" id="ARBA00022840"/>
    </source>
</evidence>
<dbReference type="Gene3D" id="1.10.10.10">
    <property type="entry name" value="Winged helix-like DNA-binding domain superfamily/Winged helix DNA-binding domain"/>
    <property type="match status" value="1"/>
</dbReference>